<proteinExistence type="predicted"/>
<reference evidence="1 2" key="1">
    <citation type="submission" date="2019-02" db="EMBL/GenBank/DDBJ databases">
        <title>Pedobacter sp. nov., a novel speices isolated from soil of pinguins habitat in Antarcitica.</title>
        <authorList>
            <person name="He R.-H."/>
        </authorList>
    </citation>
    <scope>NUCLEOTIDE SEQUENCE [LARGE SCALE GENOMIC DNA]</scope>
    <source>
        <strain evidence="1 2">E01020</strain>
    </source>
</reference>
<name>A0A4R5MN03_9SPHI</name>
<sequence>MKFISLILSLGILFLSCITCEDLPVFEKLSNSVDASVNISKPCTENATDNCTPLCICNCCGQPVLNLKSVSSQPLVKVNAITKKSFVYKNSFTSYYIQKIWQPPKLNNLIG</sequence>
<protein>
    <submittedName>
        <fullName evidence="1">Uncharacterized protein</fullName>
    </submittedName>
</protein>
<dbReference type="OrthoDB" id="997115at2"/>
<evidence type="ECO:0000313" key="1">
    <source>
        <dbReference type="EMBL" id="TDG36675.1"/>
    </source>
</evidence>
<dbReference type="PROSITE" id="PS51257">
    <property type="entry name" value="PROKAR_LIPOPROTEIN"/>
    <property type="match status" value="1"/>
</dbReference>
<dbReference type="Proteomes" id="UP000295668">
    <property type="component" value="Unassembled WGS sequence"/>
</dbReference>
<dbReference type="EMBL" id="SJCY01000003">
    <property type="protein sequence ID" value="TDG36675.1"/>
    <property type="molecule type" value="Genomic_DNA"/>
</dbReference>
<dbReference type="RefSeq" id="WP_133261623.1">
    <property type="nucleotide sequence ID" value="NZ_SJCY01000003.1"/>
</dbReference>
<accession>A0A4R5MN03</accession>
<comment type="caution">
    <text evidence="1">The sequence shown here is derived from an EMBL/GenBank/DDBJ whole genome shotgun (WGS) entry which is preliminary data.</text>
</comment>
<dbReference type="AlphaFoldDB" id="A0A4R5MN03"/>
<dbReference type="Pfam" id="PF20365">
    <property type="entry name" value="DUF6660"/>
    <property type="match status" value="1"/>
</dbReference>
<keyword evidence="2" id="KW-1185">Reference proteome</keyword>
<dbReference type="InterPro" id="IPR046601">
    <property type="entry name" value="DUF6660"/>
</dbReference>
<organism evidence="1 2">
    <name type="scientific">Pedobacter changchengzhani</name>
    <dbReference type="NCBI Taxonomy" id="2529274"/>
    <lineage>
        <taxon>Bacteria</taxon>
        <taxon>Pseudomonadati</taxon>
        <taxon>Bacteroidota</taxon>
        <taxon>Sphingobacteriia</taxon>
        <taxon>Sphingobacteriales</taxon>
        <taxon>Sphingobacteriaceae</taxon>
        <taxon>Pedobacter</taxon>
    </lineage>
</organism>
<gene>
    <name evidence="1" type="ORF">EZJ43_05160</name>
</gene>
<evidence type="ECO:0000313" key="2">
    <source>
        <dbReference type="Proteomes" id="UP000295668"/>
    </source>
</evidence>